<comment type="caution">
    <text evidence="2">The sequence shown here is derived from an EMBL/GenBank/DDBJ whole genome shotgun (WGS) entry which is preliminary data.</text>
</comment>
<evidence type="ECO:0008006" key="4">
    <source>
        <dbReference type="Google" id="ProtNLM"/>
    </source>
</evidence>
<sequence>MFPLPPEDATVRALTRSDGARIGLGGRVGILLCVVGMLSGCSAAPPPSSSDGQQTPDGSVASVATVSPTSPASASPTPRVSSFTARTDPFDGGSWHDGGTDTHTMFGPRTVARRVQNATYRIFGAEHATPGSVTPPVNPEREVEQSVAGVQQNPDSPSQLMIAAVERNRATGLSAGGTMIVFRTYDDAGTAQRSVEISVDEGTLIGGAALYGSTAVVATNHTDTDTDTYRAVDLTSGATRWSTSCAGRNFDAAPVVGYAGIWAVECDLDPFAGTSEIRGLDVMSGAVRWAVPGARTTLGGGSILQIPGSGTMFARYEYGAFDIATGAQVGPHSREFPQVDEGQGLLVTRGDGGVQTTDVHSGQRIFDLSAGDADRLQGLTILCAFDGRIWSWSDGGVGVSNARTGASDPLTPARDASRAPQPNIPLAVGRSWIVLGTVDSSGGTSATALLRDPRGSLTASSLPTTSP</sequence>
<dbReference type="Proteomes" id="UP001226691">
    <property type="component" value="Unassembled WGS sequence"/>
</dbReference>
<feature type="compositionally biased region" description="Low complexity" evidence="1">
    <location>
        <begin position="456"/>
        <end position="467"/>
    </location>
</feature>
<keyword evidence="3" id="KW-1185">Reference proteome</keyword>
<feature type="compositionally biased region" description="Low complexity" evidence="1">
    <location>
        <begin position="59"/>
        <end position="82"/>
    </location>
</feature>
<proteinExistence type="predicted"/>
<accession>A0ABU0TX35</accession>
<feature type="region of interest" description="Disordered" evidence="1">
    <location>
        <begin position="42"/>
        <end position="106"/>
    </location>
</feature>
<name>A0ABU0TX35_MICTR</name>
<feature type="region of interest" description="Disordered" evidence="1">
    <location>
        <begin position="403"/>
        <end position="422"/>
    </location>
</feature>
<organism evidence="2 3">
    <name type="scientific">Microbacterium trichothecenolyticum</name>
    <name type="common">Aureobacterium trichothecenolyticum</name>
    <dbReference type="NCBI Taxonomy" id="69370"/>
    <lineage>
        <taxon>Bacteria</taxon>
        <taxon>Bacillati</taxon>
        <taxon>Actinomycetota</taxon>
        <taxon>Actinomycetes</taxon>
        <taxon>Micrococcales</taxon>
        <taxon>Microbacteriaceae</taxon>
        <taxon>Microbacterium</taxon>
    </lineage>
</organism>
<gene>
    <name evidence="2" type="ORF">QE412_002801</name>
</gene>
<feature type="region of interest" description="Disordered" evidence="1">
    <location>
        <begin position="444"/>
        <end position="467"/>
    </location>
</feature>
<evidence type="ECO:0000313" key="2">
    <source>
        <dbReference type="EMBL" id="MDQ1124228.1"/>
    </source>
</evidence>
<evidence type="ECO:0000313" key="3">
    <source>
        <dbReference type="Proteomes" id="UP001226691"/>
    </source>
</evidence>
<evidence type="ECO:0000256" key="1">
    <source>
        <dbReference type="SAM" id="MobiDB-lite"/>
    </source>
</evidence>
<dbReference type="EMBL" id="JAUTBF010000001">
    <property type="protein sequence ID" value="MDQ1124228.1"/>
    <property type="molecule type" value="Genomic_DNA"/>
</dbReference>
<protein>
    <recommendedName>
        <fullName evidence="4">Pyrroloquinoline-quinone binding quinoprotein</fullName>
    </recommendedName>
</protein>
<reference evidence="2 3" key="1">
    <citation type="submission" date="2023-07" db="EMBL/GenBank/DDBJ databases">
        <title>Functional and genomic diversity of the sorghum phyllosphere microbiome.</title>
        <authorList>
            <person name="Shade A."/>
        </authorList>
    </citation>
    <scope>NUCLEOTIDE SEQUENCE [LARGE SCALE GENOMIC DNA]</scope>
    <source>
        <strain evidence="2 3">SORGH_AS_1207</strain>
    </source>
</reference>